<keyword evidence="3" id="KW-1185">Reference proteome</keyword>
<name>A0A0D2F153_9EURO</name>
<dbReference type="GeneID" id="25323645"/>
<keyword evidence="1" id="KW-1133">Transmembrane helix</keyword>
<reference evidence="2 3" key="1">
    <citation type="submission" date="2015-01" db="EMBL/GenBank/DDBJ databases">
        <title>The Genome Sequence of Exophiala xenobiotica CBS118157.</title>
        <authorList>
            <consortium name="The Broad Institute Genomics Platform"/>
            <person name="Cuomo C."/>
            <person name="de Hoog S."/>
            <person name="Gorbushina A."/>
            <person name="Stielow B."/>
            <person name="Teixiera M."/>
            <person name="Abouelleil A."/>
            <person name="Chapman S.B."/>
            <person name="Priest M."/>
            <person name="Young S.K."/>
            <person name="Wortman J."/>
            <person name="Nusbaum C."/>
            <person name="Birren B."/>
        </authorList>
    </citation>
    <scope>NUCLEOTIDE SEQUENCE [LARGE SCALE GENOMIC DNA]</scope>
    <source>
        <strain evidence="2 3">CBS 118157</strain>
    </source>
</reference>
<keyword evidence="1" id="KW-0812">Transmembrane</keyword>
<dbReference type="AlphaFoldDB" id="A0A0D2F153"/>
<feature type="transmembrane region" description="Helical" evidence="1">
    <location>
        <begin position="33"/>
        <end position="58"/>
    </location>
</feature>
<keyword evidence="1" id="KW-0472">Membrane</keyword>
<evidence type="ECO:0000313" key="3">
    <source>
        <dbReference type="Proteomes" id="UP000054342"/>
    </source>
</evidence>
<sequence>MSSASSAVSSAFSSATAKATSNGPNAGMSTTGIIFTSLAAIVTLLALVAGTIYFTGYADDVAEWWAKRYYKAKAIAEVKVLENVGSEKVEGALKDSLKKNPIMGEDELDKVSGGLGKEAAEQGLGGVSDRLGGLGKF</sequence>
<dbReference type="RefSeq" id="XP_013322222.1">
    <property type="nucleotide sequence ID" value="XM_013466768.1"/>
</dbReference>
<dbReference type="Proteomes" id="UP000054342">
    <property type="component" value="Unassembled WGS sequence"/>
</dbReference>
<protein>
    <submittedName>
        <fullName evidence="2">Uncharacterized protein</fullName>
    </submittedName>
</protein>
<dbReference type="OrthoDB" id="4157269at2759"/>
<gene>
    <name evidence="2" type="ORF">PV05_01737</name>
</gene>
<proteinExistence type="predicted"/>
<evidence type="ECO:0000256" key="1">
    <source>
        <dbReference type="SAM" id="Phobius"/>
    </source>
</evidence>
<accession>A0A0D2F153</accession>
<dbReference type="HOGENOM" id="CLU_154722_0_0_1"/>
<organism evidence="2 3">
    <name type="scientific">Exophiala xenobiotica</name>
    <dbReference type="NCBI Taxonomy" id="348802"/>
    <lineage>
        <taxon>Eukaryota</taxon>
        <taxon>Fungi</taxon>
        <taxon>Dikarya</taxon>
        <taxon>Ascomycota</taxon>
        <taxon>Pezizomycotina</taxon>
        <taxon>Eurotiomycetes</taxon>
        <taxon>Chaetothyriomycetidae</taxon>
        <taxon>Chaetothyriales</taxon>
        <taxon>Herpotrichiellaceae</taxon>
        <taxon>Exophiala</taxon>
    </lineage>
</organism>
<dbReference type="EMBL" id="KN847317">
    <property type="protein sequence ID" value="KIW61638.1"/>
    <property type="molecule type" value="Genomic_DNA"/>
</dbReference>
<evidence type="ECO:0000313" key="2">
    <source>
        <dbReference type="EMBL" id="KIW61638.1"/>
    </source>
</evidence>